<reference evidence="2" key="3">
    <citation type="submission" date="2020-12" db="UniProtKB">
        <authorList>
            <consortium name="EnsemblPlants"/>
        </authorList>
    </citation>
    <scope>IDENTIFICATION</scope>
</reference>
<sequence length="92" mass="10649">MHLGPSTRHIFELHMEDIVIHLRLRFSALLSSTFLETSQEAMKLLFEGGTHLEDRKSHDLQQIQQLGHKATQTHNRYILRPEVGCTVTKLTM</sequence>
<protein>
    <submittedName>
        <fullName evidence="1 2">Uncharacterized protein</fullName>
    </submittedName>
</protein>
<proteinExistence type="predicted"/>
<evidence type="ECO:0000313" key="1">
    <source>
        <dbReference type="EMBL" id="PNR59488.1"/>
    </source>
</evidence>
<accession>A0A2K1L0D5</accession>
<dbReference type="EnsemblPlants" id="Pp3c2_5771V3.1">
    <property type="protein sequence ID" value="PAC:32933703.CDS.1"/>
    <property type="gene ID" value="Pp3c2_5771"/>
</dbReference>
<keyword evidence="3" id="KW-1185">Reference proteome</keyword>
<dbReference type="EMBL" id="ABEU02000002">
    <property type="protein sequence ID" value="PNR59488.1"/>
    <property type="molecule type" value="Genomic_DNA"/>
</dbReference>
<name>A0A2K1L0D5_PHYPA</name>
<dbReference type="Proteomes" id="UP000006727">
    <property type="component" value="Chromosome 2"/>
</dbReference>
<dbReference type="AlphaFoldDB" id="A0A2K1L0D5"/>
<dbReference type="Gramene" id="Pp3c2_5771V3.1">
    <property type="protein sequence ID" value="PAC:32933703.CDS.1"/>
    <property type="gene ID" value="Pp3c2_5771"/>
</dbReference>
<evidence type="ECO:0000313" key="3">
    <source>
        <dbReference type="Proteomes" id="UP000006727"/>
    </source>
</evidence>
<evidence type="ECO:0000313" key="2">
    <source>
        <dbReference type="EnsemblPlants" id="PAC:32933703.CDS.1"/>
    </source>
</evidence>
<organism evidence="1">
    <name type="scientific">Physcomitrium patens</name>
    <name type="common">Spreading-leaved earth moss</name>
    <name type="synonym">Physcomitrella patens</name>
    <dbReference type="NCBI Taxonomy" id="3218"/>
    <lineage>
        <taxon>Eukaryota</taxon>
        <taxon>Viridiplantae</taxon>
        <taxon>Streptophyta</taxon>
        <taxon>Embryophyta</taxon>
        <taxon>Bryophyta</taxon>
        <taxon>Bryophytina</taxon>
        <taxon>Bryopsida</taxon>
        <taxon>Funariidae</taxon>
        <taxon>Funariales</taxon>
        <taxon>Funariaceae</taxon>
        <taxon>Physcomitrium</taxon>
    </lineage>
</organism>
<reference evidence="1 3" key="1">
    <citation type="journal article" date="2008" name="Science">
        <title>The Physcomitrella genome reveals evolutionary insights into the conquest of land by plants.</title>
        <authorList>
            <person name="Rensing S."/>
            <person name="Lang D."/>
            <person name="Zimmer A."/>
            <person name="Terry A."/>
            <person name="Salamov A."/>
            <person name="Shapiro H."/>
            <person name="Nishiyama T."/>
            <person name="Perroud P.-F."/>
            <person name="Lindquist E."/>
            <person name="Kamisugi Y."/>
            <person name="Tanahashi T."/>
            <person name="Sakakibara K."/>
            <person name="Fujita T."/>
            <person name="Oishi K."/>
            <person name="Shin-I T."/>
            <person name="Kuroki Y."/>
            <person name="Toyoda A."/>
            <person name="Suzuki Y."/>
            <person name="Hashimoto A."/>
            <person name="Yamaguchi K."/>
            <person name="Sugano A."/>
            <person name="Kohara Y."/>
            <person name="Fujiyama A."/>
            <person name="Anterola A."/>
            <person name="Aoki S."/>
            <person name="Ashton N."/>
            <person name="Barbazuk W.B."/>
            <person name="Barker E."/>
            <person name="Bennetzen J."/>
            <person name="Bezanilla M."/>
            <person name="Blankenship R."/>
            <person name="Cho S.H."/>
            <person name="Dutcher S."/>
            <person name="Estelle M."/>
            <person name="Fawcett J.A."/>
            <person name="Gundlach H."/>
            <person name="Hanada K."/>
            <person name="Heyl A."/>
            <person name="Hicks K.A."/>
            <person name="Hugh J."/>
            <person name="Lohr M."/>
            <person name="Mayer K."/>
            <person name="Melkozernov A."/>
            <person name="Murata T."/>
            <person name="Nelson D."/>
            <person name="Pils B."/>
            <person name="Prigge M."/>
            <person name="Reiss B."/>
            <person name="Renner T."/>
            <person name="Rombauts S."/>
            <person name="Rushton P."/>
            <person name="Sanderfoot A."/>
            <person name="Schween G."/>
            <person name="Shiu S.-H."/>
            <person name="Stueber K."/>
            <person name="Theodoulou F.L."/>
            <person name="Tu H."/>
            <person name="Van de Peer Y."/>
            <person name="Verrier P.J."/>
            <person name="Waters E."/>
            <person name="Wood A."/>
            <person name="Yang L."/>
            <person name="Cove D."/>
            <person name="Cuming A."/>
            <person name="Hasebe M."/>
            <person name="Lucas S."/>
            <person name="Mishler D.B."/>
            <person name="Reski R."/>
            <person name="Grigoriev I."/>
            <person name="Quatrano R.S."/>
            <person name="Boore J.L."/>
        </authorList>
    </citation>
    <scope>NUCLEOTIDE SEQUENCE [LARGE SCALE GENOMIC DNA]</scope>
    <source>
        <strain evidence="2 3">cv. Gransden 2004</strain>
    </source>
</reference>
<reference evidence="1 3" key="2">
    <citation type="journal article" date="2018" name="Plant J.">
        <title>The Physcomitrella patens chromosome-scale assembly reveals moss genome structure and evolution.</title>
        <authorList>
            <person name="Lang D."/>
            <person name="Ullrich K.K."/>
            <person name="Murat F."/>
            <person name="Fuchs J."/>
            <person name="Jenkins J."/>
            <person name="Haas F.B."/>
            <person name="Piednoel M."/>
            <person name="Gundlach H."/>
            <person name="Van Bel M."/>
            <person name="Meyberg R."/>
            <person name="Vives C."/>
            <person name="Morata J."/>
            <person name="Symeonidi A."/>
            <person name="Hiss M."/>
            <person name="Muchero W."/>
            <person name="Kamisugi Y."/>
            <person name="Saleh O."/>
            <person name="Blanc G."/>
            <person name="Decker E.L."/>
            <person name="van Gessel N."/>
            <person name="Grimwood J."/>
            <person name="Hayes R.D."/>
            <person name="Graham S.W."/>
            <person name="Gunter L.E."/>
            <person name="McDaniel S.F."/>
            <person name="Hoernstein S.N.W."/>
            <person name="Larsson A."/>
            <person name="Li F.W."/>
            <person name="Perroud P.F."/>
            <person name="Phillips J."/>
            <person name="Ranjan P."/>
            <person name="Rokshar D.S."/>
            <person name="Rothfels C.J."/>
            <person name="Schneider L."/>
            <person name="Shu S."/>
            <person name="Stevenson D.W."/>
            <person name="Thummler F."/>
            <person name="Tillich M."/>
            <person name="Villarreal Aguilar J.C."/>
            <person name="Widiez T."/>
            <person name="Wong G.K."/>
            <person name="Wymore A."/>
            <person name="Zhang Y."/>
            <person name="Zimmer A.D."/>
            <person name="Quatrano R.S."/>
            <person name="Mayer K.F.X."/>
            <person name="Goodstein D."/>
            <person name="Casacuberta J.M."/>
            <person name="Vandepoele K."/>
            <person name="Reski R."/>
            <person name="Cuming A.C."/>
            <person name="Tuskan G.A."/>
            <person name="Maumus F."/>
            <person name="Salse J."/>
            <person name="Schmutz J."/>
            <person name="Rensing S.A."/>
        </authorList>
    </citation>
    <scope>NUCLEOTIDE SEQUENCE [LARGE SCALE GENOMIC DNA]</scope>
    <source>
        <strain evidence="2 3">cv. Gransden 2004</strain>
    </source>
</reference>
<dbReference type="InParanoid" id="A0A2K1L0D5"/>
<gene>
    <name evidence="1" type="ORF">PHYPA_002279</name>
</gene>